<dbReference type="AlphaFoldDB" id="A0A0E2BBN5"/>
<evidence type="ECO:0000313" key="1">
    <source>
        <dbReference type="EMBL" id="EKO32628.1"/>
    </source>
</evidence>
<proteinExistence type="predicted"/>
<evidence type="ECO:0000313" key="2">
    <source>
        <dbReference type="Proteomes" id="UP000006329"/>
    </source>
</evidence>
<dbReference type="Proteomes" id="UP000006329">
    <property type="component" value="Unassembled WGS sequence"/>
</dbReference>
<dbReference type="EMBL" id="AHON02000063">
    <property type="protein sequence ID" value="EKO32628.1"/>
    <property type="molecule type" value="Genomic_DNA"/>
</dbReference>
<accession>A0A0E2BBN5</accession>
<keyword evidence="2" id="KW-1185">Reference proteome</keyword>
<reference evidence="1" key="1">
    <citation type="submission" date="2012-10" db="EMBL/GenBank/DDBJ databases">
        <authorList>
            <person name="Harkins D.M."/>
            <person name="Durkin A.S."/>
            <person name="Brinkac L.M."/>
            <person name="Haft D.H."/>
            <person name="Selengut J.D."/>
            <person name="Sanka R."/>
            <person name="DePew J."/>
            <person name="Purushe J."/>
            <person name="Matthias M.A."/>
            <person name="Vinetz J.M."/>
            <person name="Sutton G.G."/>
            <person name="Nierman W.C."/>
            <person name="Fouts D.E."/>
        </authorList>
    </citation>
    <scope>NUCLEOTIDE SEQUENCE [LARGE SCALE GENOMIC DNA]</scope>
    <source>
        <strain evidence="1">MOR084</strain>
    </source>
</reference>
<gene>
    <name evidence="1" type="ORF">LEP1GSC179_2954</name>
</gene>
<comment type="caution">
    <text evidence="1">The sequence shown here is derived from an EMBL/GenBank/DDBJ whole genome shotgun (WGS) entry which is preliminary data.</text>
</comment>
<name>A0A0E2BBN5_9LEPT</name>
<sequence>MRQEESFSFSFQEINLIINPIGESRYRLDNFPKDLTPILSDPADQKLS</sequence>
<protein>
    <submittedName>
        <fullName evidence="1">Uncharacterized protein</fullName>
    </submittedName>
</protein>
<organism evidence="1 2">
    <name type="scientific">Leptospira santarosai str. MOR084</name>
    <dbReference type="NCBI Taxonomy" id="1049984"/>
    <lineage>
        <taxon>Bacteria</taxon>
        <taxon>Pseudomonadati</taxon>
        <taxon>Spirochaetota</taxon>
        <taxon>Spirochaetia</taxon>
        <taxon>Leptospirales</taxon>
        <taxon>Leptospiraceae</taxon>
        <taxon>Leptospira</taxon>
    </lineage>
</organism>